<keyword evidence="3" id="KW-0378">Hydrolase</keyword>
<accession>A0ABW7NDW6</accession>
<evidence type="ECO:0000313" key="3">
    <source>
        <dbReference type="EMBL" id="MFH6985724.1"/>
    </source>
</evidence>
<protein>
    <submittedName>
        <fullName evidence="3">Glycoside hydrolase family 2 TIM barrel-domain containing protein</fullName>
    </submittedName>
</protein>
<dbReference type="InterPro" id="IPR006103">
    <property type="entry name" value="Glyco_hydro_2_cat"/>
</dbReference>
<dbReference type="Proteomes" id="UP001610063">
    <property type="component" value="Unassembled WGS sequence"/>
</dbReference>
<evidence type="ECO:0000256" key="1">
    <source>
        <dbReference type="SAM" id="SignalP"/>
    </source>
</evidence>
<proteinExistence type="predicted"/>
<dbReference type="Pfam" id="PF02836">
    <property type="entry name" value="Glyco_hydro_2_C"/>
    <property type="match status" value="1"/>
</dbReference>
<dbReference type="RefSeq" id="WP_395419127.1">
    <property type="nucleotide sequence ID" value="NZ_JBIPKE010000020.1"/>
</dbReference>
<organism evidence="3 4">
    <name type="scientific">Marinoscillum luteum</name>
    <dbReference type="NCBI Taxonomy" id="861051"/>
    <lineage>
        <taxon>Bacteria</taxon>
        <taxon>Pseudomonadati</taxon>
        <taxon>Bacteroidota</taxon>
        <taxon>Cytophagia</taxon>
        <taxon>Cytophagales</taxon>
        <taxon>Reichenbachiellaceae</taxon>
        <taxon>Marinoscillum</taxon>
    </lineage>
</organism>
<keyword evidence="1" id="KW-0732">Signal</keyword>
<evidence type="ECO:0000259" key="2">
    <source>
        <dbReference type="Pfam" id="PF02836"/>
    </source>
</evidence>
<dbReference type="InterPro" id="IPR017853">
    <property type="entry name" value="GH"/>
</dbReference>
<keyword evidence="4" id="KW-1185">Reference proteome</keyword>
<gene>
    <name evidence="3" type="ORF">ACHKAR_19885</name>
</gene>
<evidence type="ECO:0000313" key="4">
    <source>
        <dbReference type="Proteomes" id="UP001610063"/>
    </source>
</evidence>
<comment type="caution">
    <text evidence="3">The sequence shown here is derived from an EMBL/GenBank/DDBJ whole genome shotgun (WGS) entry which is preliminary data.</text>
</comment>
<name>A0ABW7NDW6_9BACT</name>
<feature type="domain" description="Glycoside hydrolase family 2 catalytic" evidence="2">
    <location>
        <begin position="169"/>
        <end position="296"/>
    </location>
</feature>
<reference evidence="3 4" key="1">
    <citation type="journal article" date="2013" name="Int. J. Syst. Evol. Microbiol.">
        <title>Marinoscillum luteum sp. nov., isolated from marine sediment.</title>
        <authorList>
            <person name="Cha I.T."/>
            <person name="Park S.J."/>
            <person name="Kim S.J."/>
            <person name="Kim J.G."/>
            <person name="Jung M.Y."/>
            <person name="Shin K.S."/>
            <person name="Kwon K.K."/>
            <person name="Yang S.H."/>
            <person name="Seo Y.S."/>
            <person name="Rhee S.K."/>
        </authorList>
    </citation>
    <scope>NUCLEOTIDE SEQUENCE [LARGE SCALE GENOMIC DNA]</scope>
    <source>
        <strain evidence="3 4">KCTC 23939</strain>
    </source>
</reference>
<sequence>MIKSKPSNLLFLLTILVVFACSTPKEQSKELIEKPVVRAVWSKEQANQWYEKWGWLRGANFNPSSAINQLETWQAESFDLETIDRELGWAAGIGMNSMRVYLHHLAWEQDPEGFKNRMEQYLKTADGHGIATMFVFFDDCWNNTYAAGPQPEPKTGTHNSGWVQDPGQLIYDEPQLSEQLEAYVKDVMKHFANDERIVLWDVYNEPGNSGYGNRSMPLLTSIFQWGREVNPSQPLSAGVWNSSLTDLNKYQLANSDVITYHNYEDSAHHAAMIDTLKQYGKPMLCTEYMARTRNSTFADIMPMLKAHNIAAYNWGLVAGKSNTIYAWDTPIASGEEPEVWFHDIFRKDGSVYSQEEVDQIKDLTMN</sequence>
<feature type="chain" id="PRO_5046834728" evidence="1">
    <location>
        <begin position="21"/>
        <end position="366"/>
    </location>
</feature>
<feature type="signal peptide" evidence="1">
    <location>
        <begin position="1"/>
        <end position="20"/>
    </location>
</feature>
<dbReference type="SUPFAM" id="SSF51445">
    <property type="entry name" value="(Trans)glycosidases"/>
    <property type="match status" value="1"/>
</dbReference>
<dbReference type="PROSITE" id="PS51257">
    <property type="entry name" value="PROKAR_LIPOPROTEIN"/>
    <property type="match status" value="1"/>
</dbReference>
<dbReference type="EMBL" id="JBIPKE010000020">
    <property type="protein sequence ID" value="MFH6985724.1"/>
    <property type="molecule type" value="Genomic_DNA"/>
</dbReference>
<dbReference type="Gene3D" id="3.20.20.80">
    <property type="entry name" value="Glycosidases"/>
    <property type="match status" value="1"/>
</dbReference>
<dbReference type="GO" id="GO:0016787">
    <property type="term" value="F:hydrolase activity"/>
    <property type="evidence" value="ECO:0007669"/>
    <property type="project" value="UniProtKB-KW"/>
</dbReference>